<reference evidence="1 2" key="1">
    <citation type="submission" date="2024-09" db="EMBL/GenBank/DDBJ databases">
        <title>Floridaenema gen nov. (Aerosakkonemataceae, Aerosakkonematales ord. nov., Cyanobacteria) from benthic tropical and subtropical fresh waters, with the description of four new species.</title>
        <authorList>
            <person name="Moretto J.A."/>
            <person name="Berthold D.E."/>
            <person name="Lefler F.W."/>
            <person name="Huang I.-S."/>
            <person name="Laughinghouse H. IV."/>
        </authorList>
    </citation>
    <scope>NUCLEOTIDE SEQUENCE [LARGE SCALE GENOMIC DNA]</scope>
    <source>
        <strain evidence="1 2">BLCC-F46</strain>
    </source>
</reference>
<proteinExistence type="predicted"/>
<evidence type="ECO:0000313" key="1">
    <source>
        <dbReference type="EMBL" id="MFB2875749.1"/>
    </source>
</evidence>
<gene>
    <name evidence="1" type="ORF">ACE1CC_02545</name>
</gene>
<protein>
    <submittedName>
        <fullName evidence="1">Uncharacterized protein</fullName>
    </submittedName>
</protein>
<comment type="caution">
    <text evidence="1">The sequence shown here is derived from an EMBL/GenBank/DDBJ whole genome shotgun (WGS) entry which is preliminary data.</text>
</comment>
<organism evidence="1 2">
    <name type="scientific">Floridaenema aerugineum BLCC-F46</name>
    <dbReference type="NCBI Taxonomy" id="3153654"/>
    <lineage>
        <taxon>Bacteria</taxon>
        <taxon>Bacillati</taxon>
        <taxon>Cyanobacteriota</taxon>
        <taxon>Cyanophyceae</taxon>
        <taxon>Oscillatoriophycideae</taxon>
        <taxon>Aerosakkonematales</taxon>
        <taxon>Aerosakkonemataceae</taxon>
        <taxon>Floridanema</taxon>
        <taxon>Floridanema aerugineum</taxon>
    </lineage>
</organism>
<dbReference type="Proteomes" id="UP001576774">
    <property type="component" value="Unassembled WGS sequence"/>
</dbReference>
<sequence>MTDIFLPLPYILERPGYWVPPAFFKLGSTLETVEFAQVITLTSTFIPFQCFEVIITGVYAPDEFNFTLGQPISSEIRRKAKKTFFSLINPRQKYRKLSEDEYYCFFPEERELNLN</sequence>
<dbReference type="RefSeq" id="WP_413268905.1">
    <property type="nucleotide sequence ID" value="NZ_JBHFNQ010000022.1"/>
</dbReference>
<evidence type="ECO:0000313" key="2">
    <source>
        <dbReference type="Proteomes" id="UP001576774"/>
    </source>
</evidence>
<dbReference type="EMBL" id="JBHFNQ010000022">
    <property type="protein sequence ID" value="MFB2875749.1"/>
    <property type="molecule type" value="Genomic_DNA"/>
</dbReference>
<accession>A0ABV4WZ08</accession>
<name>A0ABV4WZ08_9CYAN</name>
<keyword evidence="2" id="KW-1185">Reference proteome</keyword>